<accession>A0A223S2M4</accession>
<dbReference type="Proteomes" id="UP000215005">
    <property type="component" value="Chromosome"/>
</dbReference>
<name>A0A223S2M4_9ACTN</name>
<keyword evidence="2" id="KW-1185">Reference proteome</keyword>
<dbReference type="RefSeq" id="WP_017621365.1">
    <property type="nucleotide sequence ID" value="NZ_ANBG01000413.1"/>
</dbReference>
<dbReference type="KEGG" id="ngv:CDO52_05850"/>
<evidence type="ECO:0000313" key="1">
    <source>
        <dbReference type="EMBL" id="ASU82374.1"/>
    </source>
</evidence>
<protein>
    <submittedName>
        <fullName evidence="1">Uncharacterized protein</fullName>
    </submittedName>
</protein>
<sequence>MDPAEWMRRAVQREVARAIVTRERAVVEDAEPLGYLIAADSPERMREQAARFLAELDQAGGPITA</sequence>
<proteinExistence type="predicted"/>
<dbReference type="EMBL" id="CP022753">
    <property type="protein sequence ID" value="ASU82374.1"/>
    <property type="molecule type" value="Genomic_DNA"/>
</dbReference>
<reference evidence="1 2" key="1">
    <citation type="submission" date="2017-08" db="EMBL/GenBank/DDBJ databases">
        <title>The complete genome sequence of Nocardiopsis gilva YIM 90087.</title>
        <authorList>
            <person name="Yin M."/>
            <person name="Tang S."/>
        </authorList>
    </citation>
    <scope>NUCLEOTIDE SEQUENCE [LARGE SCALE GENOMIC DNA]</scope>
    <source>
        <strain evidence="1 2">YIM 90087</strain>
    </source>
</reference>
<organism evidence="1 2">
    <name type="scientific">Nocardiopsis gilva YIM 90087</name>
    <dbReference type="NCBI Taxonomy" id="1235441"/>
    <lineage>
        <taxon>Bacteria</taxon>
        <taxon>Bacillati</taxon>
        <taxon>Actinomycetota</taxon>
        <taxon>Actinomycetes</taxon>
        <taxon>Streptosporangiales</taxon>
        <taxon>Nocardiopsidaceae</taxon>
        <taxon>Nocardiopsis</taxon>
    </lineage>
</organism>
<gene>
    <name evidence="1" type="ORF">CDO52_05850</name>
</gene>
<dbReference type="AlphaFoldDB" id="A0A223S2M4"/>
<evidence type="ECO:0000313" key="2">
    <source>
        <dbReference type="Proteomes" id="UP000215005"/>
    </source>
</evidence>